<keyword evidence="1" id="KW-0805">Transcription regulation</keyword>
<sequence length="245" mass="28376">MAKEIPLQNDMVAIVDDEDYERVSQFNWIYHKNADTGCCVKSTVKANGKSKQVTLGYFILGITEGFVWNINRNRLDFTRENLKIVDRKFLSRMSPGRRNSTSKYKGVCWSKRDKRWLVSVQDSLRNIRIQRFCDSEDEAALVYNSIAKELYGDECYLNVIGKDNSATETQHKLSDKKPRTISRKKYKGTSWLKRDKCWVAIILNDSKPITLGYFDNEIEAARAYDQKAIELFGDKAILNFPEEVS</sequence>
<keyword evidence="3" id="KW-0804">Transcription</keyword>
<dbReference type="EMBL" id="MF417933">
    <property type="protein sequence ID" value="ASN71810.1"/>
    <property type="molecule type" value="Genomic_DNA"/>
</dbReference>
<evidence type="ECO:0000313" key="5">
    <source>
        <dbReference type="EMBL" id="ASN71810.1"/>
    </source>
</evidence>
<feature type="domain" description="AP2/ERF" evidence="4">
    <location>
        <begin position="185"/>
        <end position="241"/>
    </location>
</feature>
<evidence type="ECO:0000259" key="4">
    <source>
        <dbReference type="PROSITE" id="PS51032"/>
    </source>
</evidence>
<dbReference type="GO" id="GO:0004519">
    <property type="term" value="F:endonuclease activity"/>
    <property type="evidence" value="ECO:0007669"/>
    <property type="project" value="UniProtKB-KW"/>
</dbReference>
<name>A0A2H4J989_9CAUD</name>
<evidence type="ECO:0000256" key="2">
    <source>
        <dbReference type="ARBA" id="ARBA00023125"/>
    </source>
</evidence>
<dbReference type="GO" id="GO:0003700">
    <property type="term" value="F:DNA-binding transcription factor activity"/>
    <property type="evidence" value="ECO:0007669"/>
    <property type="project" value="InterPro"/>
</dbReference>
<gene>
    <name evidence="5" type="ORF">7S4_24</name>
</gene>
<dbReference type="SMART" id="SM00380">
    <property type="entry name" value="AP2"/>
    <property type="match status" value="1"/>
</dbReference>
<keyword evidence="5" id="KW-0378">Hydrolase</keyword>
<dbReference type="PROSITE" id="PS51032">
    <property type="entry name" value="AP2_ERF"/>
    <property type="match status" value="1"/>
</dbReference>
<dbReference type="InterPro" id="IPR016177">
    <property type="entry name" value="DNA-bd_dom_sf"/>
</dbReference>
<keyword evidence="5" id="KW-0540">Nuclease</keyword>
<keyword evidence="2" id="KW-0238">DNA-binding</keyword>
<dbReference type="Gene3D" id="3.30.730.10">
    <property type="entry name" value="AP2/ERF domain"/>
    <property type="match status" value="2"/>
</dbReference>
<dbReference type="InterPro" id="IPR001471">
    <property type="entry name" value="AP2/ERF_dom"/>
</dbReference>
<protein>
    <submittedName>
        <fullName evidence="5">Putative homing endonuclease</fullName>
    </submittedName>
</protein>
<dbReference type="InterPro" id="IPR036955">
    <property type="entry name" value="AP2/ERF_dom_sf"/>
</dbReference>
<organism evidence="5">
    <name type="scientific">uncultured Caudovirales phage</name>
    <dbReference type="NCBI Taxonomy" id="2100421"/>
    <lineage>
        <taxon>Viruses</taxon>
        <taxon>Duplodnaviria</taxon>
        <taxon>Heunggongvirae</taxon>
        <taxon>Uroviricota</taxon>
        <taxon>Caudoviricetes</taxon>
        <taxon>Peduoviridae</taxon>
        <taxon>Maltschvirus</taxon>
        <taxon>Maltschvirus maltsch</taxon>
    </lineage>
</organism>
<dbReference type="GO" id="GO:0003677">
    <property type="term" value="F:DNA binding"/>
    <property type="evidence" value="ECO:0007669"/>
    <property type="project" value="UniProtKB-KW"/>
</dbReference>
<dbReference type="PANTHER" id="PTHR31194:SF189">
    <property type="entry name" value="AP2_ERF DOMAIN-CONTAINING PROTEIN"/>
    <property type="match status" value="1"/>
</dbReference>
<dbReference type="InterPro" id="IPR050913">
    <property type="entry name" value="AP2/ERF_ERF"/>
</dbReference>
<keyword evidence="5" id="KW-0255">Endonuclease</keyword>
<dbReference type="PANTHER" id="PTHR31194">
    <property type="entry name" value="SHN SHINE , DNA BINDING / TRANSCRIPTION FACTOR"/>
    <property type="match status" value="1"/>
</dbReference>
<evidence type="ECO:0000256" key="1">
    <source>
        <dbReference type="ARBA" id="ARBA00023015"/>
    </source>
</evidence>
<reference evidence="5" key="1">
    <citation type="submission" date="2017-06" db="EMBL/GenBank/DDBJ databases">
        <title>Novel phages from South African skin metaviromes.</title>
        <authorList>
            <person name="van Zyl L.J."/>
            <person name="Abrahams Y."/>
            <person name="Stander E.A."/>
            <person name="Kirby B.M."/>
            <person name="Clavaud C."/>
            <person name="Farcet C."/>
            <person name="Breton L."/>
            <person name="Trindade M.I."/>
        </authorList>
    </citation>
    <scope>NUCLEOTIDE SEQUENCE</scope>
</reference>
<proteinExistence type="predicted"/>
<dbReference type="SUPFAM" id="SSF54171">
    <property type="entry name" value="DNA-binding domain"/>
    <property type="match status" value="1"/>
</dbReference>
<evidence type="ECO:0000256" key="3">
    <source>
        <dbReference type="ARBA" id="ARBA00023163"/>
    </source>
</evidence>
<accession>A0A2H4J989</accession>